<dbReference type="SUPFAM" id="SSF48371">
    <property type="entry name" value="ARM repeat"/>
    <property type="match status" value="1"/>
</dbReference>
<evidence type="ECO:0000313" key="13">
    <source>
        <dbReference type="Proteomes" id="UP000749559"/>
    </source>
</evidence>
<proteinExistence type="inferred from homology"/>
<comment type="similarity">
    <text evidence="10">Belongs to the exportin family.</text>
</comment>
<dbReference type="InterPro" id="IPR040017">
    <property type="entry name" value="XPOT"/>
</dbReference>
<evidence type="ECO:0000256" key="3">
    <source>
        <dbReference type="ARBA" id="ARBA00022448"/>
    </source>
</evidence>
<protein>
    <recommendedName>
        <fullName evidence="2 10">Exportin-T</fullName>
    </recommendedName>
    <alternativeName>
        <fullName evidence="8 10">Exportin(tRNA)</fullName>
    </alternativeName>
    <alternativeName>
        <fullName evidence="9 10">tRNA exportin</fullName>
    </alternativeName>
</protein>
<evidence type="ECO:0000256" key="9">
    <source>
        <dbReference type="ARBA" id="ARBA00032199"/>
    </source>
</evidence>
<dbReference type="GO" id="GO:0016363">
    <property type="term" value="C:nuclear matrix"/>
    <property type="evidence" value="ECO:0007669"/>
    <property type="project" value="TreeGrafter"/>
</dbReference>
<dbReference type="GO" id="GO:0071528">
    <property type="term" value="P:tRNA re-export from nucleus"/>
    <property type="evidence" value="ECO:0007669"/>
    <property type="project" value="UniProtKB-UniRule"/>
</dbReference>
<comment type="subcellular location">
    <subcellularLocation>
        <location evidence="1 10">Cytoplasm</location>
    </subcellularLocation>
    <subcellularLocation>
        <location evidence="10">Nucleus</location>
    </subcellularLocation>
    <text evidence="10">Shuttles between the nucleus and the cytoplasm.</text>
</comment>
<evidence type="ECO:0000256" key="10">
    <source>
        <dbReference type="RuleBase" id="RU366037"/>
    </source>
</evidence>
<dbReference type="FunFam" id="1.25.10.10:FF:000105">
    <property type="entry name" value="Exportin for tRNA"/>
    <property type="match status" value="1"/>
</dbReference>
<dbReference type="AlphaFoldDB" id="A0A8S4NRE2"/>
<evidence type="ECO:0000256" key="5">
    <source>
        <dbReference type="ARBA" id="ARBA00022555"/>
    </source>
</evidence>
<dbReference type="InterPro" id="IPR016024">
    <property type="entry name" value="ARM-type_fold"/>
</dbReference>
<dbReference type="InterPro" id="IPR013598">
    <property type="entry name" value="Exportin-1/Importin-b-like"/>
</dbReference>
<evidence type="ECO:0000256" key="1">
    <source>
        <dbReference type="ARBA" id="ARBA00004496"/>
    </source>
</evidence>
<dbReference type="OrthoDB" id="26399at2759"/>
<dbReference type="SMART" id="SM00913">
    <property type="entry name" value="IBN_N"/>
    <property type="match status" value="1"/>
</dbReference>
<evidence type="ECO:0000256" key="2">
    <source>
        <dbReference type="ARBA" id="ARBA00018928"/>
    </source>
</evidence>
<dbReference type="Pfam" id="PF08389">
    <property type="entry name" value="Xpo1"/>
    <property type="match status" value="1"/>
</dbReference>
<dbReference type="Gene3D" id="1.25.10.10">
    <property type="entry name" value="Leucine-rich Repeat Variant"/>
    <property type="match status" value="1"/>
</dbReference>
<feature type="domain" description="Importin N-terminal" evidence="11">
    <location>
        <begin position="21"/>
        <end position="90"/>
    </location>
</feature>
<sequence>MDEEALLGLLPTADIYRRTRATQYFEQLKESSNGWEICAGALASGQYMGNDHVRFFLLQVVENYLKARYPQSDEATQQKVKTLIISLLQQQGVDSCVEKSFIRNKIAQLFSLVYVADYPHRWPTFIQDILQGLTLGVNAIDLYLKVLMAIDSEVVDRDISHTQQETQRNTLIKDTMREQCVPQMVESWYHIITSYQNSKPEVVCACLDVIGAYVSWIDIGHIANDKFVSVLLQFMSVDVLRESACDCIIEIISKGMDPLAKMNLIESFTSILDRAGILNPGKDEDPDYLAKLARLVDSIGTNLIINYQKMSKSSNKENADLMLQSIENKVQFIFRFLCDEDDDVSGAVANFTHDYISVLKQAGPLTAKQKENIGSILMAVISKMKLDESYNFDQEGEDEAMFQEYRKQLKVIYQNIGQLEPDLVVTTTHQFVENVFKAWKKTNDVKYADLELGVLLLYQVAEVFPVSHGQHFSGDMSKVSSLQQMMRLMIECNVCGCRHIAVQLQYFETVVRYEKFFQHETQHILPVLTAFLDERGLRNPSAKVCSRAAYLFSRFVKAVRSHLQEYIEDILKRMTDMLTVNSPDNGFNHRLSSEDQFFIYETAGILIISSNLPVQKKQELMKSLLAPIVSKFSDLYTSMCNDQDEKRQEAYAESLNHAMAFASRSSKGFSNNQTMKVCGCVEVYTETLQVFLQALNTPVHRSLLQTGVRQYLHRMVVCLEAEILPFIPLAMEQLLKHADAKEIYDFIPLMNQVVMKFKQLIVPFLQQVFLPLVQTIFTTLSAPSDERDTQATNEKKMLRRGYFSFVSTIVSNNVAEVLSSLESDNLTRVLRTIIEGATEIPDPTAQKSCYNILKRLVELWGGETGLNGFDDYIYKSIVPCCFLGPSKPTFDLNDGQTVLALGESALCMRAILAKLGEQFCVFLLTDYLPKLNVSSQLAAEYCQALKSDNKTFKAYTKTFFTRVRS</sequence>
<keyword evidence="4 10" id="KW-0963">Cytoplasm</keyword>
<dbReference type="GO" id="GO:0000049">
    <property type="term" value="F:tRNA binding"/>
    <property type="evidence" value="ECO:0007669"/>
    <property type="project" value="UniProtKB-UniRule"/>
</dbReference>
<comment type="function">
    <text evidence="10">tRNA nucleus export receptor which facilitates tRNA translocation across the nuclear pore complex.</text>
</comment>
<dbReference type="InterPro" id="IPR001494">
    <property type="entry name" value="Importin-beta_N"/>
</dbReference>
<dbReference type="GO" id="GO:0031267">
    <property type="term" value="F:small GTPase binding"/>
    <property type="evidence" value="ECO:0007669"/>
    <property type="project" value="InterPro"/>
</dbReference>
<evidence type="ECO:0000256" key="7">
    <source>
        <dbReference type="ARBA" id="ARBA00023242"/>
    </source>
</evidence>
<evidence type="ECO:0000313" key="12">
    <source>
        <dbReference type="EMBL" id="CAH1784092.1"/>
    </source>
</evidence>
<comment type="caution">
    <text evidence="12">The sequence shown here is derived from an EMBL/GenBank/DDBJ whole genome shotgun (WGS) entry which is preliminary data.</text>
</comment>
<dbReference type="EMBL" id="CAIIXF020000005">
    <property type="protein sequence ID" value="CAH1784092.1"/>
    <property type="molecule type" value="Genomic_DNA"/>
</dbReference>
<reference evidence="12" key="1">
    <citation type="submission" date="2022-03" db="EMBL/GenBank/DDBJ databases">
        <authorList>
            <person name="Martin C."/>
        </authorList>
    </citation>
    <scope>NUCLEOTIDE SEQUENCE</scope>
</reference>
<dbReference type="GO" id="GO:0006886">
    <property type="term" value="P:intracellular protein transport"/>
    <property type="evidence" value="ECO:0007669"/>
    <property type="project" value="InterPro"/>
</dbReference>
<dbReference type="InterPro" id="IPR011989">
    <property type="entry name" value="ARM-like"/>
</dbReference>
<evidence type="ECO:0000256" key="8">
    <source>
        <dbReference type="ARBA" id="ARBA00029784"/>
    </source>
</evidence>
<dbReference type="InterPro" id="IPR045546">
    <property type="entry name" value="Exportin-T_C"/>
</dbReference>
<dbReference type="Pfam" id="PF19282">
    <property type="entry name" value="Exportin-T"/>
    <property type="match status" value="1"/>
</dbReference>
<dbReference type="PANTHER" id="PTHR15952:SF11">
    <property type="entry name" value="EXPORTIN-T"/>
    <property type="match status" value="1"/>
</dbReference>
<gene>
    <name evidence="12" type="ORF">OFUS_LOCUS10344</name>
</gene>
<keyword evidence="13" id="KW-1185">Reference proteome</keyword>
<keyword evidence="6 10" id="KW-0694">RNA-binding</keyword>
<keyword evidence="7 10" id="KW-0539">Nucleus</keyword>
<organism evidence="12 13">
    <name type="scientific">Owenia fusiformis</name>
    <name type="common">Polychaete worm</name>
    <dbReference type="NCBI Taxonomy" id="6347"/>
    <lineage>
        <taxon>Eukaryota</taxon>
        <taxon>Metazoa</taxon>
        <taxon>Spiralia</taxon>
        <taxon>Lophotrochozoa</taxon>
        <taxon>Annelida</taxon>
        <taxon>Polychaeta</taxon>
        <taxon>Sedentaria</taxon>
        <taxon>Canalipalpata</taxon>
        <taxon>Sabellida</taxon>
        <taxon>Oweniida</taxon>
        <taxon>Oweniidae</taxon>
        <taxon>Owenia</taxon>
    </lineage>
</organism>
<dbReference type="Proteomes" id="UP000749559">
    <property type="component" value="Unassembled WGS sequence"/>
</dbReference>
<dbReference type="GO" id="GO:0005643">
    <property type="term" value="C:nuclear pore"/>
    <property type="evidence" value="ECO:0007669"/>
    <property type="project" value="TreeGrafter"/>
</dbReference>
<keyword evidence="5 10" id="KW-0820">tRNA-binding</keyword>
<name>A0A8S4NRE2_OWEFU</name>
<evidence type="ECO:0000259" key="11">
    <source>
        <dbReference type="SMART" id="SM00913"/>
    </source>
</evidence>
<dbReference type="GO" id="GO:0005737">
    <property type="term" value="C:cytoplasm"/>
    <property type="evidence" value="ECO:0007669"/>
    <property type="project" value="UniProtKB-SubCell"/>
</dbReference>
<evidence type="ECO:0000256" key="4">
    <source>
        <dbReference type="ARBA" id="ARBA00022490"/>
    </source>
</evidence>
<dbReference type="PANTHER" id="PTHR15952">
    <property type="entry name" value="EXPORTIN-T/LOS1"/>
    <property type="match status" value="1"/>
</dbReference>
<accession>A0A8S4NRE2</accession>
<evidence type="ECO:0000256" key="6">
    <source>
        <dbReference type="ARBA" id="ARBA00022884"/>
    </source>
</evidence>
<keyword evidence="3 10" id="KW-0813">Transport</keyword>